<sequence length="244" mass="27690">MDRLARFEEGLQNIESLLHSFKDSSSPADATLLNLVQGMFNLLKDQFMVELGTIRQELQEQDEKIDRLETYSRRHCILVHGIPEAQAKTEQECMEVTCTLFNQKLGLQISPQQLDRAHRLGPPRTNAQSSRPRPVIVKLHSYLDKREIFQNKKKLRPASGTAAASGISITESLTKPRLQLLNEARDHFGRDKVWTNDGKILIKTDDTRTSKLITITNRRELGVAKAGFPRNTGQIQVTRGPRPL</sequence>
<dbReference type="EMBL" id="HBUF01138859">
    <property type="protein sequence ID" value="CAG6645851.1"/>
    <property type="molecule type" value="Transcribed_RNA"/>
</dbReference>
<accession>A0A8D8X3E9</accession>
<dbReference type="EMBL" id="HBUF01258644">
    <property type="protein sequence ID" value="CAG6682277.1"/>
    <property type="molecule type" value="Transcribed_RNA"/>
</dbReference>
<dbReference type="EMBL" id="HBUF01568099">
    <property type="protein sequence ID" value="CAG6765405.1"/>
    <property type="molecule type" value="Transcribed_RNA"/>
</dbReference>
<dbReference type="EMBL" id="HBUF01568098">
    <property type="protein sequence ID" value="CAG6765404.1"/>
    <property type="molecule type" value="Transcribed_RNA"/>
</dbReference>
<dbReference type="EMBL" id="HBUF01258645">
    <property type="protein sequence ID" value="CAG6682278.1"/>
    <property type="molecule type" value="Transcribed_RNA"/>
</dbReference>
<organism evidence="1">
    <name type="scientific">Cacopsylla melanoneura</name>
    <dbReference type="NCBI Taxonomy" id="428564"/>
    <lineage>
        <taxon>Eukaryota</taxon>
        <taxon>Metazoa</taxon>
        <taxon>Ecdysozoa</taxon>
        <taxon>Arthropoda</taxon>
        <taxon>Hexapoda</taxon>
        <taxon>Insecta</taxon>
        <taxon>Pterygota</taxon>
        <taxon>Neoptera</taxon>
        <taxon>Paraneoptera</taxon>
        <taxon>Hemiptera</taxon>
        <taxon>Sternorrhyncha</taxon>
        <taxon>Psylloidea</taxon>
        <taxon>Psyllidae</taxon>
        <taxon>Psyllinae</taxon>
        <taxon>Cacopsylla</taxon>
    </lineage>
</organism>
<dbReference type="EMBL" id="HBUF01431700">
    <property type="protein sequence ID" value="CAG6742022.1"/>
    <property type="molecule type" value="Transcribed_RNA"/>
</dbReference>
<proteinExistence type="predicted"/>
<dbReference type="Gene3D" id="3.30.70.1820">
    <property type="entry name" value="L1 transposable element, RRM domain"/>
    <property type="match status" value="1"/>
</dbReference>
<evidence type="ECO:0000313" key="1">
    <source>
        <dbReference type="EMBL" id="CAG6682277.1"/>
    </source>
</evidence>
<dbReference type="PANTHER" id="PTHR11505">
    <property type="entry name" value="L1 TRANSPOSABLE ELEMENT-RELATED"/>
    <property type="match status" value="1"/>
</dbReference>
<dbReference type="EMBL" id="HBUF01138860">
    <property type="protein sequence ID" value="CAG6645852.1"/>
    <property type="molecule type" value="Transcribed_RNA"/>
</dbReference>
<name>A0A8D8X3E9_9HEMI</name>
<dbReference type="EMBL" id="HBUF01138857">
    <property type="protein sequence ID" value="CAG6645849.1"/>
    <property type="molecule type" value="Transcribed_RNA"/>
</dbReference>
<dbReference type="EMBL" id="HBUF01431701">
    <property type="protein sequence ID" value="CAG6742023.1"/>
    <property type="molecule type" value="Transcribed_RNA"/>
</dbReference>
<protein>
    <submittedName>
        <fullName evidence="1">Uncharacterized protein</fullName>
    </submittedName>
</protein>
<dbReference type="AlphaFoldDB" id="A0A8D8X3E9"/>
<dbReference type="InterPro" id="IPR004244">
    <property type="entry name" value="Transposase_22"/>
</dbReference>
<dbReference type="EMBL" id="HBUF01431702">
    <property type="protein sequence ID" value="CAG6742024.1"/>
    <property type="molecule type" value="Transcribed_RNA"/>
</dbReference>
<dbReference type="EMBL" id="HBUF01138858">
    <property type="protein sequence ID" value="CAG6645850.1"/>
    <property type="molecule type" value="Transcribed_RNA"/>
</dbReference>
<reference evidence="1" key="1">
    <citation type="submission" date="2021-05" db="EMBL/GenBank/DDBJ databases">
        <authorList>
            <person name="Alioto T."/>
            <person name="Alioto T."/>
            <person name="Gomez Garrido J."/>
        </authorList>
    </citation>
    <scope>NUCLEOTIDE SEQUENCE</scope>
</reference>